<comment type="caution">
    <text evidence="1">The sequence shown here is derived from an EMBL/GenBank/DDBJ whole genome shotgun (WGS) entry which is preliminary data.</text>
</comment>
<sequence>MEREDSEEPETKDPKRKKKTPLQIEMLEKAYAENKHPSEAIRAELSVKLGLTNRQMQMWFCNRRLKDKKGNKDEHHANSIQNSEEKLSIPKESPTFYEYPAAVLASEIEDDALFARNSQQIVAHELEEHTSEVWHRQSKHEKDFEKLSKKKSQQTDSDLDPRATATAIMSLWGESFREDGPTLGFDFDPLPPGAFGMLTESVRYSNSISTVEHSKSVPFTQQDGNPADCVTGSKAISSNLKPALKNVQRDKQLVVVAREHGAVPHRLGAITKVRQLKSLGPQHVQHLARMTSDYQFRLDYPTRNIYDVQHVQGVLSRPSKVVQGSRETLSPCIKTGIKLDGYGLESRLKNGGEINLFPPEVSRGNPHETIVSFIKQHEVSAYVKQGKRYFKDEEVVDCNGHHHGYLEVGRFC</sequence>
<reference evidence="2" key="1">
    <citation type="journal article" date="2024" name="Proc. Natl. Acad. Sci. U.S.A.">
        <title>Extraordinary preservation of gene collinearity over three hundred million years revealed in homosporous lycophytes.</title>
        <authorList>
            <person name="Li C."/>
            <person name="Wickell D."/>
            <person name="Kuo L.Y."/>
            <person name="Chen X."/>
            <person name="Nie B."/>
            <person name="Liao X."/>
            <person name="Peng D."/>
            <person name="Ji J."/>
            <person name="Jenkins J."/>
            <person name="Williams M."/>
            <person name="Shu S."/>
            <person name="Plott C."/>
            <person name="Barry K."/>
            <person name="Rajasekar S."/>
            <person name="Grimwood J."/>
            <person name="Han X."/>
            <person name="Sun S."/>
            <person name="Hou Z."/>
            <person name="He W."/>
            <person name="Dai G."/>
            <person name="Sun C."/>
            <person name="Schmutz J."/>
            <person name="Leebens-Mack J.H."/>
            <person name="Li F.W."/>
            <person name="Wang L."/>
        </authorList>
    </citation>
    <scope>NUCLEOTIDE SEQUENCE [LARGE SCALE GENOMIC DNA]</scope>
    <source>
        <strain evidence="2">cv. PW_Plant_1</strain>
    </source>
</reference>
<accession>A0ACC2A799</accession>
<gene>
    <name evidence="1" type="ORF">O6H91_24G005500</name>
</gene>
<organism evidence="1 2">
    <name type="scientific">Diphasiastrum complanatum</name>
    <name type="common">Issler's clubmoss</name>
    <name type="synonym">Lycopodium complanatum</name>
    <dbReference type="NCBI Taxonomy" id="34168"/>
    <lineage>
        <taxon>Eukaryota</taxon>
        <taxon>Viridiplantae</taxon>
        <taxon>Streptophyta</taxon>
        <taxon>Embryophyta</taxon>
        <taxon>Tracheophyta</taxon>
        <taxon>Lycopodiopsida</taxon>
        <taxon>Lycopodiales</taxon>
        <taxon>Lycopodiaceae</taxon>
        <taxon>Lycopodioideae</taxon>
        <taxon>Diphasiastrum</taxon>
    </lineage>
</organism>
<dbReference type="EMBL" id="CM055115">
    <property type="protein sequence ID" value="KAJ7513400.1"/>
    <property type="molecule type" value="Genomic_DNA"/>
</dbReference>
<proteinExistence type="predicted"/>
<dbReference type="Proteomes" id="UP001162992">
    <property type="component" value="Chromosome 24"/>
</dbReference>
<protein>
    <submittedName>
        <fullName evidence="1">Uncharacterized protein</fullName>
    </submittedName>
</protein>
<name>A0ACC2A799_DIPCM</name>
<evidence type="ECO:0000313" key="1">
    <source>
        <dbReference type="EMBL" id="KAJ7513400.1"/>
    </source>
</evidence>
<keyword evidence="2" id="KW-1185">Reference proteome</keyword>
<evidence type="ECO:0000313" key="2">
    <source>
        <dbReference type="Proteomes" id="UP001162992"/>
    </source>
</evidence>